<accession>A0A8C4QW73</accession>
<dbReference type="Ensembl" id="ENSEBUT00000021035.1">
    <property type="protein sequence ID" value="ENSEBUP00000020459.1"/>
    <property type="gene ID" value="ENSEBUG00000012679.1"/>
</dbReference>
<dbReference type="FunFam" id="3.30.160.60:FF:000557">
    <property type="entry name" value="zinc finger and SCAN domain-containing protein 29"/>
    <property type="match status" value="1"/>
</dbReference>
<dbReference type="PANTHER" id="PTHR23235">
    <property type="entry name" value="KRUEPPEL-LIKE TRANSCRIPTION FACTOR"/>
    <property type="match status" value="1"/>
</dbReference>
<dbReference type="GeneTree" id="ENSGT01150000286939"/>
<evidence type="ECO:0000313" key="9">
    <source>
        <dbReference type="Proteomes" id="UP000694388"/>
    </source>
</evidence>
<keyword evidence="9" id="KW-1185">Reference proteome</keyword>
<dbReference type="GO" id="GO:0000978">
    <property type="term" value="F:RNA polymerase II cis-regulatory region sequence-specific DNA binding"/>
    <property type="evidence" value="ECO:0007669"/>
    <property type="project" value="TreeGrafter"/>
</dbReference>
<dbReference type="PANTHER" id="PTHR23235:SF120">
    <property type="entry name" value="KRUPPEL-LIKE FACTOR 15"/>
    <property type="match status" value="1"/>
</dbReference>
<evidence type="ECO:0000259" key="7">
    <source>
        <dbReference type="PROSITE" id="PS50157"/>
    </source>
</evidence>
<feature type="compositionally biased region" description="Polar residues" evidence="6">
    <location>
        <begin position="208"/>
        <end position="242"/>
    </location>
</feature>
<feature type="domain" description="C2H2-type" evidence="7">
    <location>
        <begin position="175"/>
        <end position="202"/>
    </location>
</feature>
<keyword evidence="2" id="KW-0677">Repeat</keyword>
<dbReference type="OMA" id="TITPIPW"/>
<dbReference type="Gene3D" id="3.30.160.60">
    <property type="entry name" value="Classic Zinc Finger"/>
    <property type="match status" value="3"/>
</dbReference>
<sequence>MNAKQQDLITFDYFPRFFSMVNNSLKHENSHFLTSQASSQSFGSLPSTTWALEQYESQQHWEKTTVTDIVTKTSPQPISCAPQPLCAAPQPLRAAPQPLVSVLQPTTITRSVTHSQRRFTCTACGQAFPSRSHLRIHHRKHTGERPFACADCGKRFSQASNLTVHRRTHTNERPFTCVLCGMGFRLKHHLLGHMRKHPIYRAHRQANRGEQITPTSFSGPNKNTETSFPNSKCSYTGTASTF</sequence>
<organism evidence="8 9">
    <name type="scientific">Eptatretus burgeri</name>
    <name type="common">Inshore hagfish</name>
    <dbReference type="NCBI Taxonomy" id="7764"/>
    <lineage>
        <taxon>Eukaryota</taxon>
        <taxon>Metazoa</taxon>
        <taxon>Chordata</taxon>
        <taxon>Craniata</taxon>
        <taxon>Vertebrata</taxon>
        <taxon>Cyclostomata</taxon>
        <taxon>Myxini</taxon>
        <taxon>Myxiniformes</taxon>
        <taxon>Myxinidae</taxon>
        <taxon>Eptatretinae</taxon>
        <taxon>Eptatretus</taxon>
    </lineage>
</organism>
<keyword evidence="4" id="KW-0862">Zinc</keyword>
<reference evidence="8" key="1">
    <citation type="submission" date="2025-08" db="UniProtKB">
        <authorList>
            <consortium name="Ensembl"/>
        </authorList>
    </citation>
    <scope>IDENTIFICATION</scope>
</reference>
<feature type="domain" description="C2H2-type" evidence="7">
    <location>
        <begin position="119"/>
        <end position="146"/>
    </location>
</feature>
<dbReference type="FunFam" id="3.30.160.60:FF:000706">
    <property type="entry name" value="Zinc finger protein"/>
    <property type="match status" value="1"/>
</dbReference>
<evidence type="ECO:0000313" key="8">
    <source>
        <dbReference type="Ensembl" id="ENSEBUP00000020459.1"/>
    </source>
</evidence>
<dbReference type="SMART" id="SM00355">
    <property type="entry name" value="ZnF_C2H2"/>
    <property type="match status" value="3"/>
</dbReference>
<evidence type="ECO:0000256" key="3">
    <source>
        <dbReference type="ARBA" id="ARBA00022771"/>
    </source>
</evidence>
<evidence type="ECO:0000256" key="4">
    <source>
        <dbReference type="ARBA" id="ARBA00022833"/>
    </source>
</evidence>
<dbReference type="AlphaFoldDB" id="A0A8C4QW73"/>
<evidence type="ECO:0000256" key="6">
    <source>
        <dbReference type="SAM" id="MobiDB-lite"/>
    </source>
</evidence>
<proteinExistence type="predicted"/>
<evidence type="ECO:0000256" key="2">
    <source>
        <dbReference type="ARBA" id="ARBA00022737"/>
    </source>
</evidence>
<dbReference type="FunFam" id="3.30.160.60:FF:000100">
    <property type="entry name" value="Zinc finger 45-like"/>
    <property type="match status" value="1"/>
</dbReference>
<protein>
    <recommendedName>
        <fullName evidence="7">C2H2-type domain-containing protein</fullName>
    </recommendedName>
</protein>
<dbReference type="Pfam" id="PF00096">
    <property type="entry name" value="zf-C2H2"/>
    <property type="match status" value="3"/>
</dbReference>
<dbReference type="SUPFAM" id="SSF57667">
    <property type="entry name" value="beta-beta-alpha zinc fingers"/>
    <property type="match status" value="2"/>
</dbReference>
<keyword evidence="1" id="KW-0479">Metal-binding</keyword>
<feature type="domain" description="C2H2-type" evidence="7">
    <location>
        <begin position="147"/>
        <end position="174"/>
    </location>
</feature>
<dbReference type="GO" id="GO:0000981">
    <property type="term" value="F:DNA-binding transcription factor activity, RNA polymerase II-specific"/>
    <property type="evidence" value="ECO:0007669"/>
    <property type="project" value="TreeGrafter"/>
</dbReference>
<dbReference type="InterPro" id="IPR013087">
    <property type="entry name" value="Znf_C2H2_type"/>
</dbReference>
<keyword evidence="3 5" id="KW-0863">Zinc-finger</keyword>
<dbReference type="GO" id="GO:0008270">
    <property type="term" value="F:zinc ion binding"/>
    <property type="evidence" value="ECO:0007669"/>
    <property type="project" value="UniProtKB-KW"/>
</dbReference>
<dbReference type="Proteomes" id="UP000694388">
    <property type="component" value="Unplaced"/>
</dbReference>
<evidence type="ECO:0000256" key="5">
    <source>
        <dbReference type="PROSITE-ProRule" id="PRU00042"/>
    </source>
</evidence>
<evidence type="ECO:0000256" key="1">
    <source>
        <dbReference type="ARBA" id="ARBA00022723"/>
    </source>
</evidence>
<name>A0A8C4QW73_EPTBU</name>
<dbReference type="PROSITE" id="PS50157">
    <property type="entry name" value="ZINC_FINGER_C2H2_2"/>
    <property type="match status" value="3"/>
</dbReference>
<feature type="region of interest" description="Disordered" evidence="6">
    <location>
        <begin position="204"/>
        <end position="242"/>
    </location>
</feature>
<dbReference type="InterPro" id="IPR036236">
    <property type="entry name" value="Znf_C2H2_sf"/>
</dbReference>
<dbReference type="PROSITE" id="PS00028">
    <property type="entry name" value="ZINC_FINGER_C2H2_1"/>
    <property type="match status" value="3"/>
</dbReference>
<reference evidence="8" key="2">
    <citation type="submission" date="2025-09" db="UniProtKB">
        <authorList>
            <consortium name="Ensembl"/>
        </authorList>
    </citation>
    <scope>IDENTIFICATION</scope>
</reference>